<gene>
    <name evidence="2" type="ORF">Tco025E_00815</name>
</gene>
<evidence type="ECO:0000313" key="3">
    <source>
        <dbReference type="Proteomes" id="UP000284403"/>
    </source>
</evidence>
<keyword evidence="3" id="KW-1185">Reference proteome</keyword>
<reference evidence="2 3" key="1">
    <citation type="journal article" date="2018" name="BMC Genomics">
        <title>Genomic comparison of Trypanosoma conorhini and Trypanosoma rangeli to Trypanosoma cruzi strains of high and low virulence.</title>
        <authorList>
            <person name="Bradwell K.R."/>
            <person name="Koparde V.N."/>
            <person name="Matveyev A.V."/>
            <person name="Serrano M.G."/>
            <person name="Alves J.M."/>
            <person name="Parikh H."/>
            <person name="Huang B."/>
            <person name="Lee V."/>
            <person name="Espinosa-Alvarez O."/>
            <person name="Ortiz P.A."/>
            <person name="Costa-Martins A.G."/>
            <person name="Teixeira M.M."/>
            <person name="Buck G.A."/>
        </authorList>
    </citation>
    <scope>NUCLEOTIDE SEQUENCE [LARGE SCALE GENOMIC DNA]</scope>
    <source>
        <strain evidence="2 3">025E</strain>
    </source>
</reference>
<dbReference type="OrthoDB" id="273617at2759"/>
<dbReference type="Proteomes" id="UP000284403">
    <property type="component" value="Unassembled WGS sequence"/>
</dbReference>
<dbReference type="GeneID" id="40314426"/>
<organism evidence="2 3">
    <name type="scientific">Trypanosoma conorhini</name>
    <dbReference type="NCBI Taxonomy" id="83891"/>
    <lineage>
        <taxon>Eukaryota</taxon>
        <taxon>Discoba</taxon>
        <taxon>Euglenozoa</taxon>
        <taxon>Kinetoplastea</taxon>
        <taxon>Metakinetoplastina</taxon>
        <taxon>Trypanosomatida</taxon>
        <taxon>Trypanosomatidae</taxon>
        <taxon>Trypanosoma</taxon>
    </lineage>
</organism>
<comment type="caution">
    <text evidence="2">The sequence shown here is derived from an EMBL/GenBank/DDBJ whole genome shotgun (WGS) entry which is preliminary data.</text>
</comment>
<feature type="compositionally biased region" description="Basic and acidic residues" evidence="1">
    <location>
        <begin position="85"/>
        <end position="99"/>
    </location>
</feature>
<evidence type="ECO:0000256" key="1">
    <source>
        <dbReference type="SAM" id="MobiDB-lite"/>
    </source>
</evidence>
<accession>A0A3R7LLB9</accession>
<protein>
    <submittedName>
        <fullName evidence="2">Uncharacterized protein</fullName>
    </submittedName>
</protein>
<name>A0A3R7LLB9_9TRYP</name>
<feature type="region of interest" description="Disordered" evidence="1">
    <location>
        <begin position="59"/>
        <end position="101"/>
    </location>
</feature>
<dbReference type="RefSeq" id="XP_029232155.1">
    <property type="nucleotide sequence ID" value="XM_029367755.1"/>
</dbReference>
<proteinExistence type="predicted"/>
<dbReference type="AlphaFoldDB" id="A0A3R7LLB9"/>
<dbReference type="EMBL" id="MKKU01000022">
    <property type="protein sequence ID" value="RNF26949.1"/>
    <property type="molecule type" value="Genomic_DNA"/>
</dbReference>
<sequence>MMASVVRSLHCLGRYDVGLLRNDDSTAFTVIQSPPFNEAVVVDEAQRVEMRHHAIQAAKRRIEGADSRSRSRFLDVAQAGTKPNEQPERKPPSRLRKETAAFPKTSYEQIQDLLRTFRANRAGRGRSASAGPQAASPGADGYFLRRYGGNYPKENYYAHYRMYGLKK</sequence>
<feature type="compositionally biased region" description="Basic and acidic residues" evidence="1">
    <location>
        <begin position="60"/>
        <end position="73"/>
    </location>
</feature>
<evidence type="ECO:0000313" key="2">
    <source>
        <dbReference type="EMBL" id="RNF26949.1"/>
    </source>
</evidence>